<keyword evidence="5" id="KW-0479">Metal-binding</keyword>
<keyword evidence="9" id="KW-0234">DNA repair</keyword>
<dbReference type="GO" id="GO:0009228">
    <property type="term" value="P:thiamine biosynthetic process"/>
    <property type="evidence" value="ECO:0007669"/>
    <property type="project" value="UniProtKB-KW"/>
</dbReference>
<keyword evidence="7 18" id="KW-0378">Hydrolase</keyword>
<dbReference type="InterPro" id="IPR015797">
    <property type="entry name" value="NUDIX_hydrolase-like_dom_sf"/>
</dbReference>
<evidence type="ECO:0000256" key="9">
    <source>
        <dbReference type="ARBA" id="ARBA00023204"/>
    </source>
</evidence>
<dbReference type="InterPro" id="IPR036206">
    <property type="entry name" value="ThiamineP_synth_sf"/>
</dbReference>
<name>A0AB36DN60_MORCA</name>
<dbReference type="GO" id="GO:0044715">
    <property type="term" value="F:8-oxo-dGDP phosphatase activity"/>
    <property type="evidence" value="ECO:0007669"/>
    <property type="project" value="TreeGrafter"/>
</dbReference>
<evidence type="ECO:0000256" key="14">
    <source>
        <dbReference type="ARBA" id="ARBA00041592"/>
    </source>
</evidence>
<dbReference type="InterPro" id="IPR000086">
    <property type="entry name" value="NUDIX_hydrolase_dom"/>
</dbReference>
<evidence type="ECO:0000256" key="4">
    <source>
        <dbReference type="ARBA" id="ARBA00022705"/>
    </source>
</evidence>
<dbReference type="GO" id="GO:0044716">
    <property type="term" value="F:8-oxo-GDP phosphatase activity"/>
    <property type="evidence" value="ECO:0007669"/>
    <property type="project" value="TreeGrafter"/>
</dbReference>
<dbReference type="GO" id="GO:0046872">
    <property type="term" value="F:metal ion binding"/>
    <property type="evidence" value="ECO:0007669"/>
    <property type="project" value="UniProtKB-KW"/>
</dbReference>
<keyword evidence="6" id="KW-0227">DNA damage</keyword>
<dbReference type="Pfam" id="PF00293">
    <property type="entry name" value="NUDIX"/>
    <property type="match status" value="1"/>
</dbReference>
<dbReference type="PROSITE" id="PS00893">
    <property type="entry name" value="NUDIX_BOX"/>
    <property type="match status" value="1"/>
</dbReference>
<dbReference type="GO" id="GO:0008413">
    <property type="term" value="F:8-oxo-7,8-dihydroguanosine triphosphate pyrophosphatase activity"/>
    <property type="evidence" value="ECO:0007669"/>
    <property type="project" value="TreeGrafter"/>
</dbReference>
<comment type="cofactor">
    <cofactor evidence="1">
        <name>Mg(2+)</name>
        <dbReference type="ChEBI" id="CHEBI:18420"/>
    </cofactor>
</comment>
<evidence type="ECO:0000256" key="11">
    <source>
        <dbReference type="ARBA" id="ARBA00036904"/>
    </source>
</evidence>
<keyword evidence="3" id="KW-0515">Mutator protein</keyword>
<evidence type="ECO:0000256" key="12">
    <source>
        <dbReference type="ARBA" id="ARBA00038905"/>
    </source>
</evidence>
<dbReference type="PANTHER" id="PTHR47707:SF1">
    <property type="entry name" value="NUDIX HYDROLASE FAMILY PROTEIN"/>
    <property type="match status" value="1"/>
</dbReference>
<dbReference type="Proteomes" id="UP000078295">
    <property type="component" value="Unassembled WGS sequence"/>
</dbReference>
<evidence type="ECO:0000256" key="16">
    <source>
        <dbReference type="ARBA" id="ARBA00042798"/>
    </source>
</evidence>
<dbReference type="AlphaFoldDB" id="A0AB36DN60"/>
<comment type="similarity">
    <text evidence="2">Belongs to the Nudix hydrolase family.</text>
</comment>
<evidence type="ECO:0000313" key="18">
    <source>
        <dbReference type="EMBL" id="OAV25106.1"/>
    </source>
</evidence>
<dbReference type="PANTHER" id="PTHR47707">
    <property type="entry name" value="8-OXO-DGTP DIPHOSPHATASE"/>
    <property type="match status" value="1"/>
</dbReference>
<feature type="domain" description="Nudix hydrolase" evidence="17">
    <location>
        <begin position="1"/>
        <end position="115"/>
    </location>
</feature>
<comment type="caution">
    <text evidence="18">The sequence shown here is derived from an EMBL/GenBank/DDBJ whole genome shotgun (WGS) entry which is preliminary data.</text>
</comment>
<dbReference type="EMBL" id="LXHQ01000031">
    <property type="protein sequence ID" value="OAV25106.1"/>
    <property type="molecule type" value="Genomic_DNA"/>
</dbReference>
<sequence length="317" mass="36236">MHQHQGGKWEFIGGKIDSNESAKQALMREVNEEIGLSLNTDQLVFIGKVYHDYQDKKVYLYTYEVYLTKQQYHDFLYCQKGLENQDLRWLDMDEMIAKVNQFPVANTRIIDWIGLPNLLYISHAVDYFGDFDGFVNYYSNQLPKSAYFYCRPCVGTDDAIRLLTLLKSKRPDINFVVSWSVYQAAYHQDMMKVLGGVMVKLTCDELEYFSANFDKLPTDLPLWVGVHDKKEAMIANQLAKSHRIVAALISPVHKTKTHPKAHALGWQGFESLAKLCDMPSMALGGLTYFDMNCAKNHGAKGIAGIRGLILSHNSQHY</sequence>
<comment type="catalytic activity">
    <reaction evidence="11">
        <text>8-oxo-GTP + H2O = 8-oxo-GMP + diphosphate + H(+)</text>
        <dbReference type="Rhea" id="RHEA:67616"/>
        <dbReference type="ChEBI" id="CHEBI:15377"/>
        <dbReference type="ChEBI" id="CHEBI:15378"/>
        <dbReference type="ChEBI" id="CHEBI:33019"/>
        <dbReference type="ChEBI" id="CHEBI:143553"/>
        <dbReference type="ChEBI" id="CHEBI:145694"/>
    </reaction>
</comment>
<dbReference type="PROSITE" id="PS51462">
    <property type="entry name" value="NUDIX"/>
    <property type="match status" value="1"/>
</dbReference>
<comment type="catalytic activity">
    <reaction evidence="10">
        <text>8-oxo-dGTP + H2O = 8-oxo-dGMP + diphosphate + H(+)</text>
        <dbReference type="Rhea" id="RHEA:31575"/>
        <dbReference type="ChEBI" id="CHEBI:15377"/>
        <dbReference type="ChEBI" id="CHEBI:15378"/>
        <dbReference type="ChEBI" id="CHEBI:33019"/>
        <dbReference type="ChEBI" id="CHEBI:63224"/>
        <dbReference type="ChEBI" id="CHEBI:77896"/>
        <dbReference type="EC" id="3.6.1.55"/>
    </reaction>
</comment>
<dbReference type="InterPro" id="IPR047127">
    <property type="entry name" value="MutT-like"/>
</dbReference>
<evidence type="ECO:0000256" key="8">
    <source>
        <dbReference type="ARBA" id="ARBA00022842"/>
    </source>
</evidence>
<evidence type="ECO:0000256" key="6">
    <source>
        <dbReference type="ARBA" id="ARBA00022763"/>
    </source>
</evidence>
<keyword evidence="4" id="KW-0235">DNA replication</keyword>
<protein>
    <recommendedName>
        <fullName evidence="13">8-oxo-dGTP diphosphatase</fullName>
        <ecNumber evidence="12">3.6.1.55</ecNumber>
    </recommendedName>
    <alternativeName>
        <fullName evidence="16">7,8-dihydro-8-oxoguanine-triphosphatase</fullName>
    </alternativeName>
    <alternativeName>
        <fullName evidence="15">Mutator protein MutT</fullName>
    </alternativeName>
    <alternativeName>
        <fullName evidence="14">dGTP pyrophosphohydrolase</fullName>
    </alternativeName>
</protein>
<gene>
    <name evidence="18" type="ORF">AO370_1183</name>
</gene>
<dbReference type="InterPro" id="IPR020084">
    <property type="entry name" value="NUDIX_hydrolase_CS"/>
</dbReference>
<dbReference type="Gene3D" id="3.90.79.10">
    <property type="entry name" value="Nucleoside Triphosphate Pyrophosphohydrolase"/>
    <property type="match status" value="1"/>
</dbReference>
<evidence type="ECO:0000256" key="13">
    <source>
        <dbReference type="ARBA" id="ARBA00040794"/>
    </source>
</evidence>
<dbReference type="EC" id="3.6.1.55" evidence="12"/>
<dbReference type="SUPFAM" id="SSF55811">
    <property type="entry name" value="Nudix"/>
    <property type="match status" value="1"/>
</dbReference>
<evidence type="ECO:0000256" key="3">
    <source>
        <dbReference type="ARBA" id="ARBA00022457"/>
    </source>
</evidence>
<dbReference type="SUPFAM" id="SSF51391">
    <property type="entry name" value="Thiamin phosphate synthase"/>
    <property type="match status" value="1"/>
</dbReference>
<accession>A0AB36DN60</accession>
<evidence type="ECO:0000256" key="5">
    <source>
        <dbReference type="ARBA" id="ARBA00022723"/>
    </source>
</evidence>
<dbReference type="Pfam" id="PF02581">
    <property type="entry name" value="TMP-TENI"/>
    <property type="match status" value="1"/>
</dbReference>
<evidence type="ECO:0000313" key="19">
    <source>
        <dbReference type="Proteomes" id="UP000078295"/>
    </source>
</evidence>
<evidence type="ECO:0000259" key="17">
    <source>
        <dbReference type="PROSITE" id="PS51462"/>
    </source>
</evidence>
<dbReference type="InterPro" id="IPR013785">
    <property type="entry name" value="Aldolase_TIM"/>
</dbReference>
<dbReference type="GO" id="GO:0006281">
    <property type="term" value="P:DNA repair"/>
    <property type="evidence" value="ECO:0007669"/>
    <property type="project" value="UniProtKB-KW"/>
</dbReference>
<evidence type="ECO:0000256" key="7">
    <source>
        <dbReference type="ARBA" id="ARBA00022801"/>
    </source>
</evidence>
<reference evidence="18 19" key="1">
    <citation type="journal article" date="2016" name="Genome Biol. Evol.">
        <title>Comparative Genomic Analyses of the Moraxella catarrhalis Serosensitive and Seroresistant Lineages Demonstrate Their Independent Evolution.</title>
        <authorList>
            <person name="Earl J.P."/>
            <person name="de Vries S.P."/>
            <person name="Ahmed A."/>
            <person name="Powell E."/>
            <person name="Schultz M.P."/>
            <person name="Hermans P.W."/>
            <person name="Hill D.J."/>
            <person name="Zhou Z."/>
            <person name="Constantinidou C.I."/>
            <person name="Hu F.Z."/>
            <person name="Bootsma H.J."/>
            <person name="Ehrlich G.D."/>
        </authorList>
    </citation>
    <scope>NUCLEOTIDE SEQUENCE [LARGE SCALE GENOMIC DNA]</scope>
    <source>
        <strain evidence="18 19">F23</strain>
    </source>
</reference>
<dbReference type="Gene3D" id="3.20.20.70">
    <property type="entry name" value="Aldolase class I"/>
    <property type="match status" value="1"/>
</dbReference>
<dbReference type="GO" id="GO:0035539">
    <property type="term" value="F:8-oxo-7,8-dihydrodeoxyguanosine triphosphate pyrophosphatase activity"/>
    <property type="evidence" value="ECO:0007669"/>
    <property type="project" value="UniProtKB-EC"/>
</dbReference>
<keyword evidence="8" id="KW-0460">Magnesium</keyword>
<organism evidence="18 19">
    <name type="scientific">Moraxella catarrhalis</name>
    <name type="common">Branhamella catarrhalis</name>
    <dbReference type="NCBI Taxonomy" id="480"/>
    <lineage>
        <taxon>Bacteria</taxon>
        <taxon>Pseudomonadati</taxon>
        <taxon>Pseudomonadota</taxon>
        <taxon>Gammaproteobacteria</taxon>
        <taxon>Moraxellales</taxon>
        <taxon>Moraxellaceae</taxon>
        <taxon>Moraxella</taxon>
    </lineage>
</organism>
<proteinExistence type="inferred from homology"/>
<evidence type="ECO:0000256" key="2">
    <source>
        <dbReference type="ARBA" id="ARBA00005582"/>
    </source>
</evidence>
<dbReference type="GO" id="GO:0006260">
    <property type="term" value="P:DNA replication"/>
    <property type="evidence" value="ECO:0007669"/>
    <property type="project" value="UniProtKB-KW"/>
</dbReference>
<evidence type="ECO:0000256" key="10">
    <source>
        <dbReference type="ARBA" id="ARBA00035861"/>
    </source>
</evidence>
<dbReference type="InterPro" id="IPR022998">
    <property type="entry name" value="ThiamineP_synth_TenI"/>
</dbReference>
<evidence type="ECO:0000256" key="15">
    <source>
        <dbReference type="ARBA" id="ARBA00041979"/>
    </source>
</evidence>
<evidence type="ECO:0000256" key="1">
    <source>
        <dbReference type="ARBA" id="ARBA00001946"/>
    </source>
</evidence>